<dbReference type="Gene3D" id="3.20.20.150">
    <property type="entry name" value="Divalent-metal-dependent TIM barrel enzymes"/>
    <property type="match status" value="1"/>
</dbReference>
<dbReference type="PANTHER" id="PTHR12110">
    <property type="entry name" value="HYDROXYPYRUVATE ISOMERASE"/>
    <property type="match status" value="1"/>
</dbReference>
<organism evidence="2 3">
    <name type="scientific">Candidatus Gallacutalibacter pullicola</name>
    <dbReference type="NCBI Taxonomy" id="2840830"/>
    <lineage>
        <taxon>Bacteria</taxon>
        <taxon>Bacillati</taxon>
        <taxon>Bacillota</taxon>
        <taxon>Clostridia</taxon>
        <taxon>Eubacteriales</taxon>
        <taxon>Candidatus Gallacutalibacter</taxon>
    </lineage>
</organism>
<name>A0A9D1DSA6_9FIRM</name>
<dbReference type="Proteomes" id="UP000886785">
    <property type="component" value="Unassembled WGS sequence"/>
</dbReference>
<evidence type="ECO:0000313" key="3">
    <source>
        <dbReference type="Proteomes" id="UP000886785"/>
    </source>
</evidence>
<dbReference type="GO" id="GO:0016853">
    <property type="term" value="F:isomerase activity"/>
    <property type="evidence" value="ECO:0007669"/>
    <property type="project" value="UniProtKB-KW"/>
</dbReference>
<keyword evidence="2" id="KW-0413">Isomerase</keyword>
<evidence type="ECO:0000259" key="1">
    <source>
        <dbReference type="Pfam" id="PF01261"/>
    </source>
</evidence>
<dbReference type="AlphaFoldDB" id="A0A9D1DSA6"/>
<dbReference type="InterPro" id="IPR013022">
    <property type="entry name" value="Xyl_isomerase-like_TIM-brl"/>
</dbReference>
<evidence type="ECO:0000313" key="2">
    <source>
        <dbReference type="EMBL" id="HIR58068.1"/>
    </source>
</evidence>
<dbReference type="InterPro" id="IPR036237">
    <property type="entry name" value="Xyl_isomerase-like_sf"/>
</dbReference>
<proteinExistence type="predicted"/>
<dbReference type="InterPro" id="IPR050312">
    <property type="entry name" value="IolE/XylAMocC-like"/>
</dbReference>
<dbReference type="Pfam" id="PF01261">
    <property type="entry name" value="AP_endonuc_2"/>
    <property type="match status" value="1"/>
</dbReference>
<sequence>MRFGICTAIDNIEKVEKMGFDYLEANASGVAALSEEDFQKTLELVKNAKIGCECFNVLFPKTISVVGPDKNAEEMEKYLHSVFSRIQKLGGTIVVFGSGKCRSFPEGMDFDEAFRQLVDSFRLVGKIAAEYGITIVIEPLNRAESNLINSVAEGALLRAILDMPSVQLLADGYHMFLEDEKLSDISRVRKLAHTHIAIREGRGYPLAEDEDLKGFFAQLKAIGYEDRISIEGSTKDFDEEAPKALAVLKKLAAG</sequence>
<protein>
    <submittedName>
        <fullName evidence="2">Sugar phosphate isomerase/epimerase</fullName>
    </submittedName>
</protein>
<dbReference type="EMBL" id="DVHF01000130">
    <property type="protein sequence ID" value="HIR58068.1"/>
    <property type="molecule type" value="Genomic_DNA"/>
</dbReference>
<gene>
    <name evidence="2" type="ORF">IAA54_10395</name>
</gene>
<reference evidence="2" key="2">
    <citation type="journal article" date="2021" name="PeerJ">
        <title>Extensive microbial diversity within the chicken gut microbiome revealed by metagenomics and culture.</title>
        <authorList>
            <person name="Gilroy R."/>
            <person name="Ravi A."/>
            <person name="Getino M."/>
            <person name="Pursley I."/>
            <person name="Horton D.L."/>
            <person name="Alikhan N.F."/>
            <person name="Baker D."/>
            <person name="Gharbi K."/>
            <person name="Hall N."/>
            <person name="Watson M."/>
            <person name="Adriaenssens E.M."/>
            <person name="Foster-Nyarko E."/>
            <person name="Jarju S."/>
            <person name="Secka A."/>
            <person name="Antonio M."/>
            <person name="Oren A."/>
            <person name="Chaudhuri R.R."/>
            <person name="La Ragione R."/>
            <person name="Hildebrand F."/>
            <person name="Pallen M.J."/>
        </authorList>
    </citation>
    <scope>NUCLEOTIDE SEQUENCE</scope>
    <source>
        <strain evidence="2">ChiSjej1B19-7085</strain>
    </source>
</reference>
<feature type="domain" description="Xylose isomerase-like TIM barrel" evidence="1">
    <location>
        <begin position="12"/>
        <end position="250"/>
    </location>
</feature>
<dbReference type="SUPFAM" id="SSF51658">
    <property type="entry name" value="Xylose isomerase-like"/>
    <property type="match status" value="1"/>
</dbReference>
<comment type="caution">
    <text evidence="2">The sequence shown here is derived from an EMBL/GenBank/DDBJ whole genome shotgun (WGS) entry which is preliminary data.</text>
</comment>
<accession>A0A9D1DSA6</accession>
<reference evidence="2" key="1">
    <citation type="submission" date="2020-10" db="EMBL/GenBank/DDBJ databases">
        <authorList>
            <person name="Gilroy R."/>
        </authorList>
    </citation>
    <scope>NUCLEOTIDE SEQUENCE</scope>
    <source>
        <strain evidence="2">ChiSjej1B19-7085</strain>
    </source>
</reference>